<evidence type="ECO:0000256" key="13">
    <source>
        <dbReference type="ARBA" id="ARBA00023002"/>
    </source>
</evidence>
<evidence type="ECO:0000313" key="16">
    <source>
        <dbReference type="EMBL" id="TCT10965.1"/>
    </source>
</evidence>
<keyword evidence="9" id="KW-0686">Riboflavin biosynthesis</keyword>
<gene>
    <name evidence="16" type="ORF">EDC26_101188</name>
</gene>
<evidence type="ECO:0000256" key="12">
    <source>
        <dbReference type="ARBA" id="ARBA00022857"/>
    </source>
</evidence>
<dbReference type="GO" id="GO:0009231">
    <property type="term" value="P:riboflavin biosynthetic process"/>
    <property type="evidence" value="ECO:0007669"/>
    <property type="project" value="UniProtKB-UniPathway"/>
</dbReference>
<evidence type="ECO:0000256" key="11">
    <source>
        <dbReference type="ARBA" id="ARBA00022833"/>
    </source>
</evidence>
<dbReference type="SUPFAM" id="SSF53927">
    <property type="entry name" value="Cytidine deaminase-like"/>
    <property type="match status" value="1"/>
</dbReference>
<keyword evidence="10" id="KW-0479">Metal-binding</keyword>
<keyword evidence="12" id="KW-0521">NADP</keyword>
<accession>A0A4R3MH29</accession>
<dbReference type="Proteomes" id="UP000295525">
    <property type="component" value="Unassembled WGS sequence"/>
</dbReference>
<evidence type="ECO:0000256" key="1">
    <source>
        <dbReference type="ARBA" id="ARBA00002151"/>
    </source>
</evidence>
<dbReference type="EMBL" id="SMAJ01000001">
    <property type="protein sequence ID" value="TCT10965.1"/>
    <property type="molecule type" value="Genomic_DNA"/>
</dbReference>
<dbReference type="PROSITE" id="PS51747">
    <property type="entry name" value="CYT_DCMP_DEAMINASES_2"/>
    <property type="match status" value="1"/>
</dbReference>
<dbReference type="Gene3D" id="3.40.140.10">
    <property type="entry name" value="Cytidine Deaminase, domain 2"/>
    <property type="match status" value="1"/>
</dbReference>
<dbReference type="GO" id="GO:0008835">
    <property type="term" value="F:diaminohydroxyphosphoribosylaminopyrimidine deaminase activity"/>
    <property type="evidence" value="ECO:0007669"/>
    <property type="project" value="UniProtKB-EC"/>
</dbReference>
<comment type="pathway">
    <text evidence="3">Cofactor biosynthesis; riboflavin biosynthesis; 5-amino-6-(D-ribitylamino)uracil from GTP: step 3/4.</text>
</comment>
<dbReference type="InterPro" id="IPR024072">
    <property type="entry name" value="DHFR-like_dom_sf"/>
</dbReference>
<dbReference type="PROSITE" id="PS00903">
    <property type="entry name" value="CYT_DCMP_DEAMINASES_1"/>
    <property type="match status" value="1"/>
</dbReference>
<comment type="caution">
    <text evidence="16">The sequence shown here is derived from an EMBL/GenBank/DDBJ whole genome shotgun (WGS) entry which is preliminary data.</text>
</comment>
<evidence type="ECO:0000259" key="15">
    <source>
        <dbReference type="PROSITE" id="PS51747"/>
    </source>
</evidence>
<dbReference type="UniPathway" id="UPA00275">
    <property type="reaction ID" value="UER00401"/>
</dbReference>
<dbReference type="Gene3D" id="3.40.430.10">
    <property type="entry name" value="Dihydrofolate Reductase, subunit A"/>
    <property type="match status" value="1"/>
</dbReference>
<proteinExistence type="inferred from homology"/>
<comment type="function">
    <text evidence="1">Converts 2,5-diamino-6-(ribosylamino)-4(3h)-pyrimidinone 5'-phosphate into 5-amino-6-(ribosylamino)-2,4(1h,3h)-pyrimidinedione 5'-phosphate.</text>
</comment>
<keyword evidence="14" id="KW-0511">Multifunctional enzyme</keyword>
<dbReference type="CDD" id="cd01284">
    <property type="entry name" value="Riboflavin_deaminase-reductase"/>
    <property type="match status" value="1"/>
</dbReference>
<evidence type="ECO:0000256" key="14">
    <source>
        <dbReference type="ARBA" id="ARBA00023268"/>
    </source>
</evidence>
<dbReference type="InterPro" id="IPR004794">
    <property type="entry name" value="Eubact_RibD"/>
</dbReference>
<dbReference type="OrthoDB" id="9800865at2"/>
<dbReference type="NCBIfam" id="TIGR00326">
    <property type="entry name" value="eubact_ribD"/>
    <property type="match status" value="1"/>
</dbReference>
<comment type="pathway">
    <text evidence="2">Cofactor biosynthesis; riboflavin biosynthesis; 5-amino-6-(D-ribitylamino)uracil from GTP: step 2/4.</text>
</comment>
<dbReference type="Pfam" id="PF00383">
    <property type="entry name" value="dCMP_cyt_deam_1"/>
    <property type="match status" value="1"/>
</dbReference>
<keyword evidence="11" id="KW-0862">Zinc</keyword>
<evidence type="ECO:0000256" key="10">
    <source>
        <dbReference type="ARBA" id="ARBA00022723"/>
    </source>
</evidence>
<dbReference type="GO" id="GO:0008270">
    <property type="term" value="F:zinc ion binding"/>
    <property type="evidence" value="ECO:0007669"/>
    <property type="project" value="InterPro"/>
</dbReference>
<dbReference type="Pfam" id="PF01872">
    <property type="entry name" value="RibD_C"/>
    <property type="match status" value="1"/>
</dbReference>
<dbReference type="InterPro" id="IPR002734">
    <property type="entry name" value="RibDG_C"/>
</dbReference>
<keyword evidence="13" id="KW-0560">Oxidoreductase</keyword>
<dbReference type="AlphaFoldDB" id="A0A4R3MH29"/>
<comment type="similarity">
    <text evidence="5">In the C-terminal section; belongs to the HTP reductase family.</text>
</comment>
<reference evidence="16 17" key="1">
    <citation type="submission" date="2019-03" db="EMBL/GenBank/DDBJ databases">
        <title>Genomic Encyclopedia of Type Strains, Phase IV (KMG-IV): sequencing the most valuable type-strain genomes for metagenomic binning, comparative biology and taxonomic classification.</title>
        <authorList>
            <person name="Goeker M."/>
        </authorList>
    </citation>
    <scope>NUCLEOTIDE SEQUENCE [LARGE SCALE GENOMIC DNA]</scope>
    <source>
        <strain evidence="16 17">DSM 24591</strain>
    </source>
</reference>
<feature type="domain" description="CMP/dCMP-type deaminase" evidence="15">
    <location>
        <begin position="34"/>
        <end position="159"/>
    </location>
</feature>
<comment type="similarity">
    <text evidence="4">In the N-terminal section; belongs to the cytidine and deoxycytidylate deaminase family.</text>
</comment>
<protein>
    <recommendedName>
        <fullName evidence="8">Riboflavin biosynthesis protein RibD</fullName>
        <ecNumber evidence="7">1.1.1.193</ecNumber>
        <ecNumber evidence="6">3.5.4.26</ecNumber>
    </recommendedName>
</protein>
<dbReference type="SUPFAM" id="SSF53597">
    <property type="entry name" value="Dihydrofolate reductase-like"/>
    <property type="match status" value="1"/>
</dbReference>
<evidence type="ECO:0000313" key="17">
    <source>
        <dbReference type="Proteomes" id="UP000295525"/>
    </source>
</evidence>
<dbReference type="PANTHER" id="PTHR38011:SF7">
    <property type="entry name" value="2,5-DIAMINO-6-RIBOSYLAMINO-4(3H)-PYRIMIDINONE 5'-PHOSPHATE REDUCTASE"/>
    <property type="match status" value="1"/>
</dbReference>
<evidence type="ECO:0000256" key="6">
    <source>
        <dbReference type="ARBA" id="ARBA00012766"/>
    </source>
</evidence>
<dbReference type="InterPro" id="IPR016193">
    <property type="entry name" value="Cytidine_deaminase-like"/>
</dbReference>
<evidence type="ECO:0000256" key="3">
    <source>
        <dbReference type="ARBA" id="ARBA00004910"/>
    </source>
</evidence>
<keyword evidence="17" id="KW-1185">Reference proteome</keyword>
<evidence type="ECO:0000256" key="2">
    <source>
        <dbReference type="ARBA" id="ARBA00004882"/>
    </source>
</evidence>
<dbReference type="GO" id="GO:0008703">
    <property type="term" value="F:5-amino-6-(5-phosphoribosylamino)uracil reductase activity"/>
    <property type="evidence" value="ECO:0007669"/>
    <property type="project" value="UniProtKB-EC"/>
</dbReference>
<evidence type="ECO:0000256" key="5">
    <source>
        <dbReference type="ARBA" id="ARBA00007417"/>
    </source>
</evidence>
<name>A0A4R3MH29_9BURK</name>
<evidence type="ECO:0000256" key="4">
    <source>
        <dbReference type="ARBA" id="ARBA00005259"/>
    </source>
</evidence>
<evidence type="ECO:0000256" key="8">
    <source>
        <dbReference type="ARBA" id="ARBA00019930"/>
    </source>
</evidence>
<dbReference type="InterPro" id="IPR050765">
    <property type="entry name" value="Riboflavin_Biosynth_HTPR"/>
</dbReference>
<dbReference type="InterPro" id="IPR016192">
    <property type="entry name" value="APOBEC/CMP_deaminase_Zn-bd"/>
</dbReference>
<evidence type="ECO:0000256" key="9">
    <source>
        <dbReference type="ARBA" id="ARBA00022619"/>
    </source>
</evidence>
<dbReference type="EC" id="3.5.4.26" evidence="6"/>
<dbReference type="EC" id="1.1.1.193" evidence="7"/>
<organism evidence="16 17">
    <name type="scientific">Paralcaligenes ureilyticus</name>
    <dbReference type="NCBI Taxonomy" id="627131"/>
    <lineage>
        <taxon>Bacteria</taxon>
        <taxon>Pseudomonadati</taxon>
        <taxon>Pseudomonadota</taxon>
        <taxon>Betaproteobacteria</taxon>
        <taxon>Burkholderiales</taxon>
        <taxon>Alcaligenaceae</taxon>
        <taxon>Paralcaligenes</taxon>
    </lineage>
</organism>
<dbReference type="PANTHER" id="PTHR38011">
    <property type="entry name" value="DIHYDROFOLATE REDUCTASE FAMILY PROTEIN (AFU_ORTHOLOGUE AFUA_8G06820)"/>
    <property type="match status" value="1"/>
</dbReference>
<sequence length="465" mass="49297">MKSRFPASRDVPARRGRSVPAFTIDAVNTSSSPLGDEAWMRQAIGLSEQVLYLTAPNPRVGCVIVRDGRVLGEGATAAAGGPHAEVAALRDARQKGHDVAGATVYVTLEPCSHYGRTPPCVEALIEARPARVVVAMLDPNPLVGGQGLARLRAAGIAVTIPVCAEEALAVNPGFIARMTRKTPWVWLKLAASLDGRSALHNGVSQWITGPAARADGHHWRARSCVVLTGVGTVLADNPWLNARLAHAPGGPGGASTERPGASDVRLPIEGSRAPIKAVVDNRFEIPENARLFDGGRVVIFTRRSDAAKAARLADRNAQVVELPTVGRGAGLRPDAQAGSGVAEGRGVIGGARGAVQPASNDRVDLAEMMRWLGAHDINEVHVEAGSRLNGALLQAQCVDELLVYMAPLLLGDAMGMARLPALQSLDAVQRFEFFDTLSLAPDIRLRARLPERWQALLRVVQPVIK</sequence>
<evidence type="ECO:0000256" key="7">
    <source>
        <dbReference type="ARBA" id="ARBA00013173"/>
    </source>
</evidence>
<dbReference type="InterPro" id="IPR002125">
    <property type="entry name" value="CMP_dCMP_dom"/>
</dbReference>